<dbReference type="EMBL" id="JALJAT010000005">
    <property type="protein sequence ID" value="KAK4469768.1"/>
    <property type="molecule type" value="Genomic_DNA"/>
</dbReference>
<reference evidence="1" key="1">
    <citation type="submission" date="2022-04" db="EMBL/GenBank/DDBJ databases">
        <authorList>
            <person name="Xu L."/>
            <person name="Lv Z."/>
        </authorList>
    </citation>
    <scope>NUCLEOTIDE SEQUENCE</scope>
    <source>
        <strain evidence="1">LV_2022a</strain>
    </source>
</reference>
<reference evidence="1" key="2">
    <citation type="journal article" date="2023" name="Infect Dis Poverty">
        <title>Chromosome-scale genome of the human blood fluke Schistosoma mekongi and its implications for public health.</title>
        <authorList>
            <person name="Zhou M."/>
            <person name="Xu L."/>
            <person name="Xu D."/>
            <person name="Chen W."/>
            <person name="Khan J."/>
            <person name="Hu Y."/>
            <person name="Huang H."/>
            <person name="Wei H."/>
            <person name="Zhang Y."/>
            <person name="Chusongsang P."/>
            <person name="Tanasarnprasert K."/>
            <person name="Hu X."/>
            <person name="Limpanont Y."/>
            <person name="Lv Z."/>
        </authorList>
    </citation>
    <scope>NUCLEOTIDE SEQUENCE</scope>
    <source>
        <strain evidence="1">LV_2022a</strain>
    </source>
</reference>
<protein>
    <submittedName>
        <fullName evidence="1">Uncharacterized protein</fullName>
    </submittedName>
</protein>
<dbReference type="AlphaFoldDB" id="A0AAE1Z9Q1"/>
<gene>
    <name evidence="1" type="ORF">MN116_007287</name>
</gene>
<comment type="caution">
    <text evidence="1">The sequence shown here is derived from an EMBL/GenBank/DDBJ whole genome shotgun (WGS) entry which is preliminary data.</text>
</comment>
<sequence>MAEIDFLSVELDNDEEYREDAGECFDYLPSEKNNCKSSVQSQPRVITSSVKKDEIKSQETVEICQKTVNPNNRVNAENFNIQRVIGKGGYGKVRGASVA</sequence>
<dbReference type="Proteomes" id="UP001292079">
    <property type="component" value="Unassembled WGS sequence"/>
</dbReference>
<proteinExistence type="predicted"/>
<keyword evidence="2" id="KW-1185">Reference proteome</keyword>
<evidence type="ECO:0000313" key="1">
    <source>
        <dbReference type="EMBL" id="KAK4469768.1"/>
    </source>
</evidence>
<organism evidence="1 2">
    <name type="scientific">Schistosoma mekongi</name>
    <name type="common">Parasitic worm</name>
    <dbReference type="NCBI Taxonomy" id="38744"/>
    <lineage>
        <taxon>Eukaryota</taxon>
        <taxon>Metazoa</taxon>
        <taxon>Spiralia</taxon>
        <taxon>Lophotrochozoa</taxon>
        <taxon>Platyhelminthes</taxon>
        <taxon>Trematoda</taxon>
        <taxon>Digenea</taxon>
        <taxon>Strigeidida</taxon>
        <taxon>Schistosomatoidea</taxon>
        <taxon>Schistosomatidae</taxon>
        <taxon>Schistosoma</taxon>
    </lineage>
</organism>
<evidence type="ECO:0000313" key="2">
    <source>
        <dbReference type="Proteomes" id="UP001292079"/>
    </source>
</evidence>
<dbReference type="Gene3D" id="3.30.200.20">
    <property type="entry name" value="Phosphorylase Kinase, domain 1"/>
    <property type="match status" value="1"/>
</dbReference>
<accession>A0AAE1Z9Q1</accession>
<name>A0AAE1Z9Q1_SCHME</name>